<organism evidence="2 3">
    <name type="scientific">Mycolicibacterium hippocampi</name>
    <dbReference type="NCBI Taxonomy" id="659824"/>
    <lineage>
        <taxon>Bacteria</taxon>
        <taxon>Bacillati</taxon>
        <taxon>Actinomycetota</taxon>
        <taxon>Actinomycetes</taxon>
        <taxon>Mycobacteriales</taxon>
        <taxon>Mycobacteriaceae</taxon>
        <taxon>Mycolicibacterium</taxon>
    </lineage>
</organism>
<keyword evidence="3" id="KW-1185">Reference proteome</keyword>
<feature type="domain" description="ANTAR" evidence="1">
    <location>
        <begin position="182"/>
        <end position="248"/>
    </location>
</feature>
<dbReference type="Gene3D" id="3.30.450.40">
    <property type="match status" value="1"/>
</dbReference>
<dbReference type="InterPro" id="IPR005561">
    <property type="entry name" value="ANTAR"/>
</dbReference>
<dbReference type="Proteomes" id="UP000465304">
    <property type="component" value="Unassembled WGS sequence"/>
</dbReference>
<evidence type="ECO:0000313" key="3">
    <source>
        <dbReference type="Proteomes" id="UP000465304"/>
    </source>
</evidence>
<name>A0A7I9ZLU6_9MYCO</name>
<accession>A0A7I9ZLU6</accession>
<protein>
    <recommendedName>
        <fullName evidence="1">ANTAR domain-containing protein</fullName>
    </recommendedName>
</protein>
<dbReference type="SMART" id="SM01012">
    <property type="entry name" value="ANTAR"/>
    <property type="match status" value="1"/>
</dbReference>
<dbReference type="RefSeq" id="WP_163888666.1">
    <property type="nucleotide sequence ID" value="NZ_BLLB01000002.1"/>
</dbReference>
<evidence type="ECO:0000259" key="1">
    <source>
        <dbReference type="SMART" id="SM01012"/>
    </source>
</evidence>
<dbReference type="AlphaFoldDB" id="A0A7I9ZLU6"/>
<reference evidence="2 3" key="1">
    <citation type="journal article" date="2019" name="Emerg. Microbes Infect.">
        <title>Comprehensive subspecies identification of 175 nontuberculous mycobacteria species based on 7547 genomic profiles.</title>
        <authorList>
            <person name="Matsumoto Y."/>
            <person name="Kinjo T."/>
            <person name="Motooka D."/>
            <person name="Nabeya D."/>
            <person name="Jung N."/>
            <person name="Uechi K."/>
            <person name="Horii T."/>
            <person name="Iida T."/>
            <person name="Fujita J."/>
            <person name="Nakamura S."/>
        </authorList>
    </citation>
    <scope>NUCLEOTIDE SEQUENCE [LARGE SCALE GENOMIC DNA]</scope>
    <source>
        <strain evidence="2 3">JCM 30996</strain>
    </source>
</reference>
<evidence type="ECO:0000313" key="2">
    <source>
        <dbReference type="EMBL" id="GFH01964.1"/>
    </source>
</evidence>
<dbReference type="EMBL" id="BLLB01000002">
    <property type="protein sequence ID" value="GFH01964.1"/>
    <property type="molecule type" value="Genomic_DNA"/>
</dbReference>
<gene>
    <name evidence="2" type="ORF">MHIP_24470</name>
</gene>
<dbReference type="InterPro" id="IPR029016">
    <property type="entry name" value="GAF-like_dom_sf"/>
</dbReference>
<sequence>MASDSSQDPSDAAPLPNWRGALPPGADPLFVGIGSICDTAVRLTGADGAALAVLTPTRGVRELVYATDALAQQLDEVQFTVGEGPCLDAYHEDRPLLCAELDDETLDRWPAFSSELVGLEVAALFAFPVPGQHRPMGVLELYRRTAGALSEQAHQSAQLCATALQKTLESNWALHLRHSTTEEAAIEAAALSGSGAANGDPFTRQQVYVAAGMVAVQLEISTSAALDRLRAHAFSHHASVTAVAADVVARRLSFRDLDDSSVDP</sequence>
<dbReference type="InterPro" id="IPR003018">
    <property type="entry name" value="GAF"/>
</dbReference>
<dbReference type="Pfam" id="PF13185">
    <property type="entry name" value="GAF_2"/>
    <property type="match status" value="1"/>
</dbReference>
<dbReference type="GO" id="GO:0003723">
    <property type="term" value="F:RNA binding"/>
    <property type="evidence" value="ECO:0007669"/>
    <property type="project" value="InterPro"/>
</dbReference>
<proteinExistence type="predicted"/>
<dbReference type="SUPFAM" id="SSF55781">
    <property type="entry name" value="GAF domain-like"/>
    <property type="match status" value="1"/>
</dbReference>
<comment type="caution">
    <text evidence="2">The sequence shown here is derived from an EMBL/GenBank/DDBJ whole genome shotgun (WGS) entry which is preliminary data.</text>
</comment>